<dbReference type="EMBL" id="CP037920">
    <property type="protein sequence ID" value="QDT99112.1"/>
    <property type="molecule type" value="Genomic_DNA"/>
</dbReference>
<reference evidence="2 3" key="1">
    <citation type="submission" date="2019-03" db="EMBL/GenBank/DDBJ databases">
        <title>Deep-cultivation of Planctomycetes and their phenomic and genomic characterization uncovers novel biology.</title>
        <authorList>
            <person name="Wiegand S."/>
            <person name="Jogler M."/>
            <person name="Boedeker C."/>
            <person name="Pinto D."/>
            <person name="Vollmers J."/>
            <person name="Rivas-Marin E."/>
            <person name="Kohn T."/>
            <person name="Peeters S.H."/>
            <person name="Heuer A."/>
            <person name="Rast P."/>
            <person name="Oberbeckmann S."/>
            <person name="Bunk B."/>
            <person name="Jeske O."/>
            <person name="Meyerdierks A."/>
            <person name="Storesund J.E."/>
            <person name="Kallscheuer N."/>
            <person name="Luecker S."/>
            <person name="Lage O.M."/>
            <person name="Pohl T."/>
            <person name="Merkel B.J."/>
            <person name="Hornburger P."/>
            <person name="Mueller R.-W."/>
            <person name="Bruemmer F."/>
            <person name="Labrenz M."/>
            <person name="Spormann A.M."/>
            <person name="Op den Camp H."/>
            <person name="Overmann J."/>
            <person name="Amann R."/>
            <person name="Jetten M.S.M."/>
            <person name="Mascher T."/>
            <person name="Medema M.H."/>
            <person name="Devos D.P."/>
            <person name="Kaster A.-K."/>
            <person name="Ovreas L."/>
            <person name="Rohde M."/>
            <person name="Galperin M.Y."/>
            <person name="Jogler C."/>
        </authorList>
    </citation>
    <scope>NUCLEOTIDE SEQUENCE [LARGE SCALE GENOMIC DNA]</scope>
    <source>
        <strain evidence="2 3">V144</strain>
    </source>
</reference>
<name>A0A517W1H2_9PLAN</name>
<accession>A0A517W1H2</accession>
<feature type="chain" id="PRO_5021709661" description="Lipoprotein" evidence="1">
    <location>
        <begin position="31"/>
        <end position="282"/>
    </location>
</feature>
<dbReference type="Proteomes" id="UP000318704">
    <property type="component" value="Chromosome"/>
</dbReference>
<organism evidence="2 3">
    <name type="scientific">Gimesia aquarii</name>
    <dbReference type="NCBI Taxonomy" id="2527964"/>
    <lineage>
        <taxon>Bacteria</taxon>
        <taxon>Pseudomonadati</taxon>
        <taxon>Planctomycetota</taxon>
        <taxon>Planctomycetia</taxon>
        <taxon>Planctomycetales</taxon>
        <taxon>Planctomycetaceae</taxon>
        <taxon>Gimesia</taxon>
    </lineage>
</organism>
<dbReference type="AlphaFoldDB" id="A0A517W1H2"/>
<sequence precursor="true">MANMNRIFSHFRDSMILFSLCLISSCLNLACSDSSLDYTELKQINEKVTESELKKYLKVIGLLPQKKVPPFPSVYAPAPSWSHIRSLPIEDLVNSEQINLSQLWEIERISDHFGNRNRTLKKALHRREMSKDQFISITMALGLAASRHQLREDQNLEAIMQKGNKVIHQLQLDKRPFSSLSLEERHRTLNEAMWIARVNRAEHLIQIPPENVNLVKTHWDELKEVLPAEFLKNPLEDLSDPLEEHGIPFTIDEIDSNDRLQWTSTEAIIGTDPPDPKLDEIK</sequence>
<keyword evidence="1" id="KW-0732">Signal</keyword>
<evidence type="ECO:0000313" key="2">
    <source>
        <dbReference type="EMBL" id="QDT99112.1"/>
    </source>
</evidence>
<proteinExistence type="predicted"/>
<evidence type="ECO:0000256" key="1">
    <source>
        <dbReference type="SAM" id="SignalP"/>
    </source>
</evidence>
<evidence type="ECO:0000313" key="3">
    <source>
        <dbReference type="Proteomes" id="UP000318704"/>
    </source>
</evidence>
<protein>
    <recommendedName>
        <fullName evidence="4">Lipoprotein</fullName>
    </recommendedName>
</protein>
<dbReference type="PROSITE" id="PS51257">
    <property type="entry name" value="PROKAR_LIPOPROTEIN"/>
    <property type="match status" value="1"/>
</dbReference>
<evidence type="ECO:0008006" key="4">
    <source>
        <dbReference type="Google" id="ProtNLM"/>
    </source>
</evidence>
<feature type="signal peptide" evidence="1">
    <location>
        <begin position="1"/>
        <end position="30"/>
    </location>
</feature>
<dbReference type="KEGG" id="gaw:V144x_46220"/>
<gene>
    <name evidence="2" type="ORF">V144x_46220</name>
</gene>